<keyword evidence="3" id="KW-1185">Reference proteome</keyword>
<dbReference type="GeneID" id="10501736"/>
<dbReference type="Proteomes" id="UP000001064">
    <property type="component" value="Unassembled WGS sequence"/>
</dbReference>
<protein>
    <submittedName>
        <fullName evidence="2">Uncharacterized protein</fullName>
    </submittedName>
</protein>
<dbReference type="InParanoid" id="F0ZLM1"/>
<dbReference type="AlphaFoldDB" id="F0ZLM1"/>
<accession>F0ZLM1</accession>
<proteinExistence type="predicted"/>
<evidence type="ECO:0000256" key="1">
    <source>
        <dbReference type="SAM" id="MobiDB-lite"/>
    </source>
</evidence>
<name>F0ZLM1_DICPU</name>
<gene>
    <name evidence="2" type="ORF">DICPUDRAFT_152537</name>
</gene>
<dbReference type="VEuPathDB" id="AmoebaDB:DICPUDRAFT_152537"/>
<organism evidence="2 3">
    <name type="scientific">Dictyostelium purpureum</name>
    <name type="common">Slime mold</name>
    <dbReference type="NCBI Taxonomy" id="5786"/>
    <lineage>
        <taxon>Eukaryota</taxon>
        <taxon>Amoebozoa</taxon>
        <taxon>Evosea</taxon>
        <taxon>Eumycetozoa</taxon>
        <taxon>Dictyostelia</taxon>
        <taxon>Dictyosteliales</taxon>
        <taxon>Dictyosteliaceae</taxon>
        <taxon>Dictyostelium</taxon>
    </lineage>
</organism>
<dbReference type="EMBL" id="GL871069">
    <property type="protein sequence ID" value="EGC35163.1"/>
    <property type="molecule type" value="Genomic_DNA"/>
</dbReference>
<reference evidence="3" key="1">
    <citation type="journal article" date="2011" name="Genome Biol.">
        <title>Comparative genomics of the social amoebae Dictyostelium discoideum and Dictyostelium purpureum.</title>
        <authorList>
            <consortium name="US DOE Joint Genome Institute (JGI-PGF)"/>
            <person name="Sucgang R."/>
            <person name="Kuo A."/>
            <person name="Tian X."/>
            <person name="Salerno W."/>
            <person name="Parikh A."/>
            <person name="Feasley C.L."/>
            <person name="Dalin E."/>
            <person name="Tu H."/>
            <person name="Huang E."/>
            <person name="Barry K."/>
            <person name="Lindquist E."/>
            <person name="Shapiro H."/>
            <person name="Bruce D."/>
            <person name="Schmutz J."/>
            <person name="Salamov A."/>
            <person name="Fey P."/>
            <person name="Gaudet P."/>
            <person name="Anjard C."/>
            <person name="Babu M.M."/>
            <person name="Basu S."/>
            <person name="Bushmanova Y."/>
            <person name="van der Wel H."/>
            <person name="Katoh-Kurasawa M."/>
            <person name="Dinh C."/>
            <person name="Coutinho P.M."/>
            <person name="Saito T."/>
            <person name="Elias M."/>
            <person name="Schaap P."/>
            <person name="Kay R.R."/>
            <person name="Henrissat B."/>
            <person name="Eichinger L."/>
            <person name="Rivero F."/>
            <person name="Putnam N.H."/>
            <person name="West C.M."/>
            <person name="Loomis W.F."/>
            <person name="Chisholm R.L."/>
            <person name="Shaulsky G."/>
            <person name="Strassmann J.E."/>
            <person name="Queller D.C."/>
            <person name="Kuspa A."/>
            <person name="Grigoriev I.V."/>
        </authorList>
    </citation>
    <scope>NUCLEOTIDE SEQUENCE [LARGE SCALE GENOMIC DNA]</scope>
    <source>
        <strain evidence="3">QSDP1</strain>
    </source>
</reference>
<feature type="region of interest" description="Disordered" evidence="1">
    <location>
        <begin position="1"/>
        <end position="25"/>
    </location>
</feature>
<sequence>MKFSSNYDQKTPYTSRTTTTTTSIERPPLQQQFSSNSIIETPNYNETKIKTTITDSIPTNEVLQKNQNEILQKLLFQQQQQNTEFDSLKNQQEQIQNIVSQYHPLSPSKANLLNKIQENENQSTGGASD</sequence>
<evidence type="ECO:0000313" key="2">
    <source>
        <dbReference type="EMBL" id="EGC35163.1"/>
    </source>
</evidence>
<feature type="compositionally biased region" description="Low complexity" evidence="1">
    <location>
        <begin position="11"/>
        <end position="22"/>
    </location>
</feature>
<dbReference type="KEGG" id="dpp:DICPUDRAFT_152537"/>
<dbReference type="RefSeq" id="XP_003288301.1">
    <property type="nucleotide sequence ID" value="XM_003288253.1"/>
</dbReference>
<evidence type="ECO:0000313" key="3">
    <source>
        <dbReference type="Proteomes" id="UP000001064"/>
    </source>
</evidence>